<protein>
    <submittedName>
        <fullName evidence="1">Uncharacterized protein</fullName>
    </submittedName>
</protein>
<evidence type="ECO:0000313" key="1">
    <source>
        <dbReference type="EMBL" id="PLB33925.1"/>
    </source>
</evidence>
<organism evidence="1 2">
    <name type="scientific">Aspergillus candidus</name>
    <dbReference type="NCBI Taxonomy" id="41067"/>
    <lineage>
        <taxon>Eukaryota</taxon>
        <taxon>Fungi</taxon>
        <taxon>Dikarya</taxon>
        <taxon>Ascomycota</taxon>
        <taxon>Pezizomycotina</taxon>
        <taxon>Eurotiomycetes</taxon>
        <taxon>Eurotiomycetidae</taxon>
        <taxon>Eurotiales</taxon>
        <taxon>Aspergillaceae</taxon>
        <taxon>Aspergillus</taxon>
        <taxon>Aspergillus subgen. Circumdati</taxon>
    </lineage>
</organism>
<accession>A0A2I2EZX2</accession>
<dbReference type="AlphaFoldDB" id="A0A2I2EZX2"/>
<name>A0A2I2EZX2_ASPCN</name>
<proteinExistence type="predicted"/>
<dbReference type="GeneID" id="36522692"/>
<dbReference type="OrthoDB" id="4364812at2759"/>
<dbReference type="EMBL" id="KZ559190">
    <property type="protein sequence ID" value="PLB33925.1"/>
    <property type="molecule type" value="Genomic_DNA"/>
</dbReference>
<dbReference type="RefSeq" id="XP_024667937.1">
    <property type="nucleotide sequence ID" value="XM_024815532.1"/>
</dbReference>
<gene>
    <name evidence="1" type="ORF">BDW47DRAFT_120765</name>
</gene>
<dbReference type="STRING" id="41067.A0A2I2EZX2"/>
<sequence length="344" mass="38549">MVLYCNNCLVALNPGVSNPQGLQSTAIDPIYTFQSYIPSIGGTESRMPVHKLDDQQPKQPPWGELPLEVYFLSEWESPPPDPLQSNESPADRRKRLVRQFLALGFEGRQESPPIPTEDQIDEILRPIRPETLRAYADDTASLSGLWLRLCYTDEEAHKTLWAENEDAEWVGDEGIVLDDEGIFSGLDLAAALEVFPERVTNEPVDLRFREAQFREMVDAALESPCPSAENYSDEVKELLARGQAESEKNPLNRHWPWHAASVVTHVFVEDKVALSGGGLLHVFLDDYGNVVRQWRDENDGSESNYDGAWFEGCYKEAFACGMGGSLEEIGPAYHEGGSRGPPYY</sequence>
<keyword evidence="2" id="KW-1185">Reference proteome</keyword>
<reference evidence="1 2" key="1">
    <citation type="submission" date="2017-12" db="EMBL/GenBank/DDBJ databases">
        <authorList>
            <consortium name="DOE Joint Genome Institute"/>
            <person name="Haridas S."/>
            <person name="Kjaerbolling I."/>
            <person name="Vesth T.C."/>
            <person name="Frisvad J.C."/>
            <person name="Nybo J.L."/>
            <person name="Theobald S."/>
            <person name="Kuo A."/>
            <person name="Bowyer P."/>
            <person name="Matsuda Y."/>
            <person name="Mondo S."/>
            <person name="Lyhne E.K."/>
            <person name="Kogle M.E."/>
            <person name="Clum A."/>
            <person name="Lipzen A."/>
            <person name="Salamov A."/>
            <person name="Ngan C.Y."/>
            <person name="Daum C."/>
            <person name="Chiniquy J."/>
            <person name="Barry K."/>
            <person name="LaButti K."/>
            <person name="Simmons B.A."/>
            <person name="Magnuson J.K."/>
            <person name="Mortensen U.H."/>
            <person name="Larsen T.O."/>
            <person name="Grigoriev I.V."/>
            <person name="Baker S.E."/>
            <person name="Andersen M.R."/>
            <person name="Nordberg H.P."/>
            <person name="Cantor M.N."/>
            <person name="Hua S.X."/>
        </authorList>
    </citation>
    <scope>NUCLEOTIDE SEQUENCE [LARGE SCALE GENOMIC DNA]</scope>
    <source>
        <strain evidence="1 2">CBS 102.13</strain>
    </source>
</reference>
<evidence type="ECO:0000313" key="2">
    <source>
        <dbReference type="Proteomes" id="UP000234585"/>
    </source>
</evidence>
<dbReference type="Proteomes" id="UP000234585">
    <property type="component" value="Unassembled WGS sequence"/>
</dbReference>